<evidence type="ECO:0000313" key="4">
    <source>
        <dbReference type="Proteomes" id="UP000681340"/>
    </source>
</evidence>
<feature type="region of interest" description="Disordered" evidence="2">
    <location>
        <begin position="237"/>
        <end position="260"/>
    </location>
</feature>
<accession>A0A919S8Z8</accession>
<dbReference type="RefSeq" id="WP_212988545.1">
    <property type="nucleotide sequence ID" value="NZ_BAABEA010000019.1"/>
</dbReference>
<feature type="coiled-coil region" evidence="1">
    <location>
        <begin position="144"/>
        <end position="178"/>
    </location>
</feature>
<name>A0A919S8Z8_9ACTN</name>
<dbReference type="Proteomes" id="UP000681340">
    <property type="component" value="Unassembled WGS sequence"/>
</dbReference>
<organism evidence="3 4">
    <name type="scientific">Actinoplanes auranticolor</name>
    <dbReference type="NCBI Taxonomy" id="47988"/>
    <lineage>
        <taxon>Bacteria</taxon>
        <taxon>Bacillati</taxon>
        <taxon>Actinomycetota</taxon>
        <taxon>Actinomycetes</taxon>
        <taxon>Micromonosporales</taxon>
        <taxon>Micromonosporaceae</taxon>
        <taxon>Actinoplanes</taxon>
    </lineage>
</organism>
<sequence>MSKNEVERRSRRWTRRSEKPIRYGPLARCADWWCATRDARKGLPELPEDDRRTLDADIPTGTPHMSFLGHQGIERMAKEWIVYQSEVADPMAHQSDLQAKREALRDELTIATERFQTLDRGAADSSRVAGEERTDAGVVAQRRAKAYAAKRAEAKAKVDRLTADLNRMTAEIAQIAKQVAIRREIHERRADIIEAHIRRRRAAYETRLVRKHPHGLFLNRLLRPEWPEVPTWAAAPARVPQARVEDGEHSLADQSGGNRS</sequence>
<evidence type="ECO:0000256" key="1">
    <source>
        <dbReference type="SAM" id="Coils"/>
    </source>
</evidence>
<proteinExistence type="predicted"/>
<keyword evidence="1" id="KW-0175">Coiled coil</keyword>
<comment type="caution">
    <text evidence="3">The sequence shown here is derived from an EMBL/GenBank/DDBJ whole genome shotgun (WGS) entry which is preliminary data.</text>
</comment>
<dbReference type="AlphaFoldDB" id="A0A919S8Z8"/>
<keyword evidence="4" id="KW-1185">Reference proteome</keyword>
<evidence type="ECO:0000256" key="2">
    <source>
        <dbReference type="SAM" id="MobiDB-lite"/>
    </source>
</evidence>
<dbReference type="EMBL" id="BOQL01000021">
    <property type="protein sequence ID" value="GIM66936.1"/>
    <property type="molecule type" value="Genomic_DNA"/>
</dbReference>
<gene>
    <name evidence="3" type="ORF">Aau02nite_25190</name>
</gene>
<protein>
    <submittedName>
        <fullName evidence="3">Uncharacterized protein</fullName>
    </submittedName>
</protein>
<reference evidence="3" key="1">
    <citation type="submission" date="2021-03" db="EMBL/GenBank/DDBJ databases">
        <title>Whole genome shotgun sequence of Actinoplanes auranticolor NBRC 12245.</title>
        <authorList>
            <person name="Komaki H."/>
            <person name="Tamura T."/>
        </authorList>
    </citation>
    <scope>NUCLEOTIDE SEQUENCE</scope>
    <source>
        <strain evidence="3">NBRC 12245</strain>
    </source>
</reference>
<evidence type="ECO:0000313" key="3">
    <source>
        <dbReference type="EMBL" id="GIM66936.1"/>
    </source>
</evidence>